<feature type="transmembrane region" description="Helical" evidence="1">
    <location>
        <begin position="30"/>
        <end position="49"/>
    </location>
</feature>
<dbReference type="AlphaFoldDB" id="A0A9N9DS90"/>
<evidence type="ECO:0000313" key="2">
    <source>
        <dbReference type="EMBL" id="CAG8646126.1"/>
    </source>
</evidence>
<keyword evidence="3" id="KW-1185">Reference proteome</keyword>
<dbReference type="OrthoDB" id="10414433at2759"/>
<protein>
    <submittedName>
        <fullName evidence="2">7104_t:CDS:1</fullName>
    </submittedName>
</protein>
<comment type="caution">
    <text evidence="2">The sequence shown here is derived from an EMBL/GenBank/DDBJ whole genome shotgun (WGS) entry which is preliminary data.</text>
</comment>
<accession>A0A9N9DS90</accession>
<sequence>MFIGIAETNITNATIPPLQETTTDNNFPALVAWGIAFLWLIIAIGRWLCNSIWSLWTGDSTLSEILLGEDDEEYWDETIV</sequence>
<evidence type="ECO:0000313" key="3">
    <source>
        <dbReference type="Proteomes" id="UP000789508"/>
    </source>
</evidence>
<dbReference type="EMBL" id="CAJVPS010008886">
    <property type="protein sequence ID" value="CAG8646126.1"/>
    <property type="molecule type" value="Genomic_DNA"/>
</dbReference>
<keyword evidence="1" id="KW-0812">Transmembrane</keyword>
<proteinExistence type="predicted"/>
<reference evidence="2" key="1">
    <citation type="submission" date="2021-06" db="EMBL/GenBank/DDBJ databases">
        <authorList>
            <person name="Kallberg Y."/>
            <person name="Tangrot J."/>
            <person name="Rosling A."/>
        </authorList>
    </citation>
    <scope>NUCLEOTIDE SEQUENCE</scope>
    <source>
        <strain evidence="2">FL130A</strain>
    </source>
</reference>
<keyword evidence="1" id="KW-1133">Transmembrane helix</keyword>
<keyword evidence="1" id="KW-0472">Membrane</keyword>
<gene>
    <name evidence="2" type="ORF">ALEPTO_LOCUS9868</name>
</gene>
<organism evidence="2 3">
    <name type="scientific">Ambispora leptoticha</name>
    <dbReference type="NCBI Taxonomy" id="144679"/>
    <lineage>
        <taxon>Eukaryota</taxon>
        <taxon>Fungi</taxon>
        <taxon>Fungi incertae sedis</taxon>
        <taxon>Mucoromycota</taxon>
        <taxon>Glomeromycotina</taxon>
        <taxon>Glomeromycetes</taxon>
        <taxon>Archaeosporales</taxon>
        <taxon>Ambisporaceae</taxon>
        <taxon>Ambispora</taxon>
    </lineage>
</organism>
<evidence type="ECO:0000256" key="1">
    <source>
        <dbReference type="SAM" id="Phobius"/>
    </source>
</evidence>
<name>A0A9N9DS90_9GLOM</name>
<dbReference type="Proteomes" id="UP000789508">
    <property type="component" value="Unassembled WGS sequence"/>
</dbReference>